<reference evidence="2 3" key="1">
    <citation type="submission" date="2014-11" db="EMBL/GenBank/DDBJ databases">
        <title>Genetic blueprint of the zoonotic pathogen Toxocara canis.</title>
        <authorList>
            <person name="Zhu X.-Q."/>
            <person name="Korhonen P.K."/>
            <person name="Cai H."/>
            <person name="Young N.D."/>
            <person name="Nejsum P."/>
            <person name="von Samson-Himmelstjerna G."/>
            <person name="Boag P.R."/>
            <person name="Tan P."/>
            <person name="Li Q."/>
            <person name="Min J."/>
            <person name="Yang Y."/>
            <person name="Wang X."/>
            <person name="Fang X."/>
            <person name="Hall R.S."/>
            <person name="Hofmann A."/>
            <person name="Sternberg P.W."/>
            <person name="Jex A.R."/>
            <person name="Gasser R.B."/>
        </authorList>
    </citation>
    <scope>NUCLEOTIDE SEQUENCE [LARGE SCALE GENOMIC DNA]</scope>
    <source>
        <strain evidence="2">PN_DK_2014</strain>
    </source>
</reference>
<sequence length="258" mass="29951">MLLRIIRRLLYYLVLLLYLNAQVHAKPKLYTIRHDAPIDWLVADLLFDGFVTSDENLTLQASDFSHYFRLNNYRIVVGKSISHLEGTSLVFYVLSNRGPYQRLITLNVDVTTEDAVHFLSDIYFARIANDAKPEREIHFNREIALHQTANYTDVHYTLMSAPPNRTAFTLINRKRIDGNIAQLYLSRRPLLSDLSNQSFYIGAMDRHTQRCIAMARIDILFETIVEDPPKFEASRYFTSRSIVLPHATVLRVTARLFI</sequence>
<dbReference type="OrthoDB" id="5811893at2759"/>
<dbReference type="Proteomes" id="UP000031036">
    <property type="component" value="Unassembled WGS sequence"/>
</dbReference>
<gene>
    <name evidence="2" type="primary">hmr-1</name>
    <name evidence="2" type="ORF">Tcan_14612</name>
</gene>
<dbReference type="OMA" id="KPEREIH"/>
<feature type="signal peptide" evidence="1">
    <location>
        <begin position="1"/>
        <end position="25"/>
    </location>
</feature>
<organism evidence="2 3">
    <name type="scientific">Toxocara canis</name>
    <name type="common">Canine roundworm</name>
    <dbReference type="NCBI Taxonomy" id="6265"/>
    <lineage>
        <taxon>Eukaryota</taxon>
        <taxon>Metazoa</taxon>
        <taxon>Ecdysozoa</taxon>
        <taxon>Nematoda</taxon>
        <taxon>Chromadorea</taxon>
        <taxon>Rhabditida</taxon>
        <taxon>Spirurina</taxon>
        <taxon>Ascaridomorpha</taxon>
        <taxon>Ascaridoidea</taxon>
        <taxon>Toxocaridae</taxon>
        <taxon>Toxocara</taxon>
    </lineage>
</organism>
<comment type="caution">
    <text evidence="2">The sequence shown here is derived from an EMBL/GenBank/DDBJ whole genome shotgun (WGS) entry which is preliminary data.</text>
</comment>
<dbReference type="AlphaFoldDB" id="A0A0B2VQ02"/>
<protein>
    <submittedName>
        <fullName evidence="2">Cadherin-related hmr-1</fullName>
    </submittedName>
</protein>
<dbReference type="EMBL" id="JPKZ01001182">
    <property type="protein sequence ID" value="KHN83512.1"/>
    <property type="molecule type" value="Genomic_DNA"/>
</dbReference>
<proteinExistence type="predicted"/>
<evidence type="ECO:0000256" key="1">
    <source>
        <dbReference type="SAM" id="SignalP"/>
    </source>
</evidence>
<evidence type="ECO:0000313" key="2">
    <source>
        <dbReference type="EMBL" id="KHN83512.1"/>
    </source>
</evidence>
<keyword evidence="1" id="KW-0732">Signal</keyword>
<dbReference type="STRING" id="6265.A0A0B2VQ02"/>
<feature type="chain" id="PRO_5002080278" evidence="1">
    <location>
        <begin position="26"/>
        <end position="258"/>
    </location>
</feature>
<accession>A0A0B2VQ02</accession>
<name>A0A0B2VQ02_TOXCA</name>
<keyword evidence="3" id="KW-1185">Reference proteome</keyword>
<evidence type="ECO:0000313" key="3">
    <source>
        <dbReference type="Proteomes" id="UP000031036"/>
    </source>
</evidence>